<dbReference type="InterPro" id="IPR036821">
    <property type="entry name" value="Peptide_deformylase_sf"/>
</dbReference>
<evidence type="ECO:0000256" key="3">
    <source>
        <dbReference type="SAM" id="MobiDB-lite"/>
    </source>
</evidence>
<dbReference type="RefSeq" id="WP_126726498.1">
    <property type="nucleotide sequence ID" value="NZ_RYZH01000031.1"/>
</dbReference>
<keyword evidence="2" id="KW-0408">Iron</keyword>
<dbReference type="NCBIfam" id="NF001159">
    <property type="entry name" value="PRK00150.1-3"/>
    <property type="match status" value="1"/>
</dbReference>
<comment type="function">
    <text evidence="2">Removes the formyl group from the N-terminal Met of newly synthesized proteins. Requires at least a dipeptide for an efficient rate of reaction. N-terminal L-methionine is a prerequisite for activity but the enzyme has broad specificity at other positions.</text>
</comment>
<proteinExistence type="inferred from homology"/>
<evidence type="ECO:0000313" key="4">
    <source>
        <dbReference type="EMBL" id="RUL86500.1"/>
    </source>
</evidence>
<comment type="similarity">
    <text evidence="1 2">Belongs to the polypeptide deformylase family.</text>
</comment>
<dbReference type="NCBIfam" id="TIGR00079">
    <property type="entry name" value="pept_deformyl"/>
    <property type="match status" value="1"/>
</dbReference>
<protein>
    <recommendedName>
        <fullName evidence="2">Peptide deformylase</fullName>
        <shortName evidence="2">PDF</shortName>
        <ecNumber evidence="2">3.5.1.88</ecNumber>
    </recommendedName>
    <alternativeName>
        <fullName evidence="2">Polypeptide deformylase</fullName>
    </alternativeName>
</protein>
<dbReference type="EC" id="3.5.1.88" evidence="2"/>
<evidence type="ECO:0000256" key="1">
    <source>
        <dbReference type="ARBA" id="ARBA00010759"/>
    </source>
</evidence>
<keyword evidence="2" id="KW-0479">Metal-binding</keyword>
<dbReference type="OrthoDB" id="9784988at2"/>
<reference evidence="4 5" key="1">
    <citation type="submission" date="2018-12" db="EMBL/GenBank/DDBJ databases">
        <authorList>
            <person name="Toschakov S.V."/>
        </authorList>
    </citation>
    <scope>NUCLEOTIDE SEQUENCE [LARGE SCALE GENOMIC DNA]</scope>
    <source>
        <strain evidence="4 5">GM2012</strain>
    </source>
</reference>
<feature type="region of interest" description="Disordered" evidence="3">
    <location>
        <begin position="193"/>
        <end position="227"/>
    </location>
</feature>
<dbReference type="GO" id="GO:0046872">
    <property type="term" value="F:metal ion binding"/>
    <property type="evidence" value="ECO:0007669"/>
    <property type="project" value="UniProtKB-KW"/>
</dbReference>
<keyword evidence="2" id="KW-0648">Protein biosynthesis</keyword>
<keyword evidence="2 4" id="KW-0378">Hydrolase</keyword>
<dbReference type="PANTHER" id="PTHR10458">
    <property type="entry name" value="PEPTIDE DEFORMYLASE"/>
    <property type="match status" value="1"/>
</dbReference>
<comment type="catalytic activity">
    <reaction evidence="2">
        <text>N-terminal N-formyl-L-methionyl-[peptide] + H2O = N-terminal L-methionyl-[peptide] + formate</text>
        <dbReference type="Rhea" id="RHEA:24420"/>
        <dbReference type="Rhea" id="RHEA-COMP:10639"/>
        <dbReference type="Rhea" id="RHEA-COMP:10640"/>
        <dbReference type="ChEBI" id="CHEBI:15377"/>
        <dbReference type="ChEBI" id="CHEBI:15740"/>
        <dbReference type="ChEBI" id="CHEBI:49298"/>
        <dbReference type="ChEBI" id="CHEBI:64731"/>
        <dbReference type="EC" id="3.5.1.88"/>
    </reaction>
</comment>
<dbReference type="AlphaFoldDB" id="A0A432MHG8"/>
<organism evidence="4 5">
    <name type="scientific">Tautonia sociabilis</name>
    <dbReference type="NCBI Taxonomy" id="2080755"/>
    <lineage>
        <taxon>Bacteria</taxon>
        <taxon>Pseudomonadati</taxon>
        <taxon>Planctomycetota</taxon>
        <taxon>Planctomycetia</taxon>
        <taxon>Isosphaerales</taxon>
        <taxon>Isosphaeraceae</taxon>
        <taxon>Tautonia</taxon>
    </lineage>
</organism>
<feature type="compositionally biased region" description="Pro residues" evidence="3">
    <location>
        <begin position="215"/>
        <end position="227"/>
    </location>
</feature>
<sequence length="227" mass="25321">MLRIVTFPHPALRFQSVPVRRIDDDLRTAVRQMFALMYEAKGIGLAANQVALPLRFFVLNLTADPDQPDQEQVFINPEILKRESVVEEEEGCLSLPALYGKVRRSKKIRVRAFDLQGRQVERDVDGLLSRAIQHESDHLDGTLITDRFDPPVKAATAGKLREIEQAFRKEQSSGLWPDDDAIQRRLSEIAQLGGVPRAELESPPAPDASLCPSPGSSPPEPADVPER</sequence>
<dbReference type="Gene3D" id="3.90.45.10">
    <property type="entry name" value="Peptide deformylase"/>
    <property type="match status" value="1"/>
</dbReference>
<gene>
    <name evidence="2 4" type="primary">def</name>
    <name evidence="4" type="ORF">TsocGM_16000</name>
</gene>
<name>A0A432MHG8_9BACT</name>
<evidence type="ECO:0000256" key="2">
    <source>
        <dbReference type="HAMAP-Rule" id="MF_00163"/>
    </source>
</evidence>
<dbReference type="CDD" id="cd00487">
    <property type="entry name" value="Pep_deformylase"/>
    <property type="match status" value="1"/>
</dbReference>
<dbReference type="InterPro" id="IPR023635">
    <property type="entry name" value="Peptide_deformylase"/>
</dbReference>
<feature type="active site" evidence="2">
    <location>
        <position position="135"/>
    </location>
</feature>
<feature type="binding site" evidence="2">
    <location>
        <position position="134"/>
    </location>
    <ligand>
        <name>Fe cation</name>
        <dbReference type="ChEBI" id="CHEBI:24875"/>
    </ligand>
</feature>
<reference evidence="4 5" key="2">
    <citation type="submission" date="2019-01" db="EMBL/GenBank/DDBJ databases">
        <title>Tautonia sociabilis, a novel thermotolerant planctomycete of Isosphaeraceae family, isolated from a 4000 m deep subterranean habitat.</title>
        <authorList>
            <person name="Kovaleva O.L."/>
            <person name="Elcheninov A.G."/>
            <person name="Van Heerden E."/>
            <person name="Toshchakov S.V."/>
            <person name="Novikov A."/>
            <person name="Bonch-Osmolovskaya E.A."/>
            <person name="Kublanov I.V."/>
        </authorList>
    </citation>
    <scope>NUCLEOTIDE SEQUENCE [LARGE SCALE GENOMIC DNA]</scope>
    <source>
        <strain evidence="4 5">GM2012</strain>
    </source>
</reference>
<dbReference type="Proteomes" id="UP000280296">
    <property type="component" value="Unassembled WGS sequence"/>
</dbReference>
<accession>A0A432MHG8</accession>
<dbReference type="PANTHER" id="PTHR10458:SF22">
    <property type="entry name" value="PEPTIDE DEFORMYLASE"/>
    <property type="match status" value="1"/>
</dbReference>
<evidence type="ECO:0000313" key="5">
    <source>
        <dbReference type="Proteomes" id="UP000280296"/>
    </source>
</evidence>
<dbReference type="EMBL" id="RYZH01000031">
    <property type="protein sequence ID" value="RUL86500.1"/>
    <property type="molecule type" value="Genomic_DNA"/>
</dbReference>
<dbReference type="HAMAP" id="MF_00163">
    <property type="entry name" value="Pep_deformylase"/>
    <property type="match status" value="1"/>
</dbReference>
<comment type="caution">
    <text evidence="4">The sequence shown here is derived from an EMBL/GenBank/DDBJ whole genome shotgun (WGS) entry which is preliminary data.</text>
</comment>
<dbReference type="PRINTS" id="PR01576">
    <property type="entry name" value="PDEFORMYLASE"/>
</dbReference>
<dbReference type="Pfam" id="PF01327">
    <property type="entry name" value="Pep_deformylase"/>
    <property type="match status" value="1"/>
</dbReference>
<feature type="binding site" evidence="2">
    <location>
        <position position="138"/>
    </location>
    <ligand>
        <name>Fe cation</name>
        <dbReference type="ChEBI" id="CHEBI:24875"/>
    </ligand>
</feature>
<feature type="binding site" evidence="2">
    <location>
        <position position="92"/>
    </location>
    <ligand>
        <name>Fe cation</name>
        <dbReference type="ChEBI" id="CHEBI:24875"/>
    </ligand>
</feature>
<dbReference type="GO" id="GO:0042586">
    <property type="term" value="F:peptide deformylase activity"/>
    <property type="evidence" value="ECO:0007669"/>
    <property type="project" value="UniProtKB-UniRule"/>
</dbReference>
<dbReference type="SUPFAM" id="SSF56420">
    <property type="entry name" value="Peptide deformylase"/>
    <property type="match status" value="1"/>
</dbReference>
<keyword evidence="5" id="KW-1185">Reference proteome</keyword>
<comment type="cofactor">
    <cofactor evidence="2">
        <name>Fe(2+)</name>
        <dbReference type="ChEBI" id="CHEBI:29033"/>
    </cofactor>
    <text evidence="2">Binds 1 Fe(2+) ion.</text>
</comment>
<dbReference type="GO" id="GO:0006412">
    <property type="term" value="P:translation"/>
    <property type="evidence" value="ECO:0007669"/>
    <property type="project" value="UniProtKB-UniRule"/>
</dbReference>